<evidence type="ECO:0000259" key="3">
    <source>
        <dbReference type="PROSITE" id="PS51186"/>
    </source>
</evidence>
<gene>
    <name evidence="4" type="ORF">C6Y53_15060</name>
</gene>
<reference evidence="5" key="1">
    <citation type="submission" date="2018-03" db="EMBL/GenBank/DDBJ databases">
        <title>Genomic analysis of the strain SH-1 isolated from shrimp intestine.</title>
        <authorList>
            <person name="Kim Y.-S."/>
            <person name="Kim S.-E."/>
            <person name="Kim K.-H."/>
        </authorList>
    </citation>
    <scope>NUCLEOTIDE SEQUENCE [LARGE SCALE GENOMIC DNA]</scope>
    <source>
        <strain evidence="5">SH-1</strain>
    </source>
</reference>
<sequence length="205" mass="22547">MTTLSDGFLGDGFHDIPAGRLTAIVTHLEMREAAAPRPVPAPENATLLRVERPETGWYRDLFTRIGALDWLWYSRLSLDDAALAAILHDPAVEVYALDRDGQAIGLLELDFRQPGACELAFFGLTPEAIGGGAGRYLMNRAIDLAWARPIRLFHVHTCTLDHPGALGFYIRSGFTPVRQQIEVAPDPRLSGLLPETAGPHVPLFR</sequence>
<keyword evidence="2" id="KW-0012">Acyltransferase</keyword>
<feature type="domain" description="N-acetyltransferase" evidence="3">
    <location>
        <begin position="49"/>
        <end position="205"/>
    </location>
</feature>
<evidence type="ECO:0000313" key="4">
    <source>
        <dbReference type="EMBL" id="AVO38889.1"/>
    </source>
</evidence>
<dbReference type="RefSeq" id="WP_106473199.1">
    <property type="nucleotide sequence ID" value="NZ_CP027665.1"/>
</dbReference>
<dbReference type="InterPro" id="IPR000182">
    <property type="entry name" value="GNAT_dom"/>
</dbReference>
<dbReference type="Gene3D" id="3.40.630.30">
    <property type="match status" value="1"/>
</dbReference>
<dbReference type="Pfam" id="PF00583">
    <property type="entry name" value="Acetyltransf_1"/>
    <property type="match status" value="1"/>
</dbReference>
<protein>
    <submittedName>
        <fullName evidence="4">GNAT family N-acetyltransferase</fullName>
    </submittedName>
</protein>
<dbReference type="Proteomes" id="UP000237655">
    <property type="component" value="Chromosome"/>
</dbReference>
<dbReference type="KEGG" id="thas:C6Y53_15060"/>
<keyword evidence="5" id="KW-1185">Reference proteome</keyword>
<evidence type="ECO:0000256" key="2">
    <source>
        <dbReference type="ARBA" id="ARBA00023315"/>
    </source>
</evidence>
<dbReference type="InterPro" id="IPR016181">
    <property type="entry name" value="Acyl_CoA_acyltransferase"/>
</dbReference>
<dbReference type="PROSITE" id="PS51186">
    <property type="entry name" value="GNAT"/>
    <property type="match status" value="1"/>
</dbReference>
<dbReference type="PANTHER" id="PTHR43800:SF1">
    <property type="entry name" value="PEPTIDYL-LYSINE N-ACETYLTRANSFERASE YJAB"/>
    <property type="match status" value="1"/>
</dbReference>
<proteinExistence type="predicted"/>
<dbReference type="AlphaFoldDB" id="A0A2S0MSM1"/>
<accession>A0A2S0MSM1</accession>
<dbReference type="CDD" id="cd04301">
    <property type="entry name" value="NAT_SF"/>
    <property type="match status" value="1"/>
</dbReference>
<dbReference type="SUPFAM" id="SSF55729">
    <property type="entry name" value="Acyl-CoA N-acyltransferases (Nat)"/>
    <property type="match status" value="1"/>
</dbReference>
<evidence type="ECO:0000313" key="5">
    <source>
        <dbReference type="Proteomes" id="UP000237655"/>
    </source>
</evidence>
<organism evidence="4 5">
    <name type="scientific">Pukyongiella litopenaei</name>
    <dbReference type="NCBI Taxonomy" id="2605946"/>
    <lineage>
        <taxon>Bacteria</taxon>
        <taxon>Pseudomonadati</taxon>
        <taxon>Pseudomonadota</taxon>
        <taxon>Alphaproteobacteria</taxon>
        <taxon>Rhodobacterales</taxon>
        <taxon>Paracoccaceae</taxon>
        <taxon>Pukyongiella</taxon>
    </lineage>
</organism>
<dbReference type="EMBL" id="CP027665">
    <property type="protein sequence ID" value="AVO38889.1"/>
    <property type="molecule type" value="Genomic_DNA"/>
</dbReference>
<evidence type="ECO:0000256" key="1">
    <source>
        <dbReference type="ARBA" id="ARBA00022679"/>
    </source>
</evidence>
<dbReference type="PANTHER" id="PTHR43800">
    <property type="entry name" value="PEPTIDYL-LYSINE N-ACETYLTRANSFERASE YJAB"/>
    <property type="match status" value="1"/>
</dbReference>
<dbReference type="GO" id="GO:0016747">
    <property type="term" value="F:acyltransferase activity, transferring groups other than amino-acyl groups"/>
    <property type="evidence" value="ECO:0007669"/>
    <property type="project" value="InterPro"/>
</dbReference>
<name>A0A2S0MSM1_9RHOB</name>
<keyword evidence="1 4" id="KW-0808">Transferase</keyword>